<gene>
    <name evidence="2" type="ORF">AAG570_002905</name>
</gene>
<dbReference type="Proteomes" id="UP001558652">
    <property type="component" value="Unassembled WGS sequence"/>
</dbReference>
<evidence type="ECO:0000256" key="1">
    <source>
        <dbReference type="SAM" id="MobiDB-lite"/>
    </source>
</evidence>
<comment type="caution">
    <text evidence="2">The sequence shown here is derived from an EMBL/GenBank/DDBJ whole genome shotgun (WGS) entry which is preliminary data.</text>
</comment>
<protein>
    <submittedName>
        <fullName evidence="2">Uncharacterized protein</fullName>
    </submittedName>
</protein>
<evidence type="ECO:0000313" key="2">
    <source>
        <dbReference type="EMBL" id="KAL1122575.1"/>
    </source>
</evidence>
<sequence length="320" mass="36797">MASKRRNMFQKNKTQETTENAWAPGFTYNALHDIGDLRDHVSTTTSRTLLDVILPFMSSEVHGYNWARILLVYQKDGCESLSGKNTCKLMMETLVEHLKAEGIHYNAYDMSKNALSLRENLLNEISTLLIDSPNSHILSNFGHLYPLSRWNDSKPVCFPYASRLVRHDLNANVFARDVATNGPTHPRKRFELQVMKIHPKMGYPQMRRCQGNMCEEEFVKKRRRWICHLVDELGSVVSCFEFVGPNRFRLIAIFRGATTVMKVHGKNTNYDQDSSAEDGDWPKPVRTNGLKARDDRPCRLDALWFVSNHTLHSKPNDPTV</sequence>
<proteinExistence type="predicted"/>
<reference evidence="2 3" key="1">
    <citation type="submission" date="2024-07" db="EMBL/GenBank/DDBJ databases">
        <title>Chromosome-level genome assembly of the water stick insect Ranatra chinensis (Heteroptera: Nepidae).</title>
        <authorList>
            <person name="Liu X."/>
        </authorList>
    </citation>
    <scope>NUCLEOTIDE SEQUENCE [LARGE SCALE GENOMIC DNA]</scope>
    <source>
        <strain evidence="2">Cailab_2021Rc</strain>
        <tissue evidence="2">Muscle</tissue>
    </source>
</reference>
<dbReference type="AlphaFoldDB" id="A0ABD0Y5A2"/>
<evidence type="ECO:0000313" key="3">
    <source>
        <dbReference type="Proteomes" id="UP001558652"/>
    </source>
</evidence>
<keyword evidence="3" id="KW-1185">Reference proteome</keyword>
<dbReference type="EMBL" id="JBFDAA010000013">
    <property type="protein sequence ID" value="KAL1122575.1"/>
    <property type="molecule type" value="Genomic_DNA"/>
</dbReference>
<accession>A0ABD0Y5A2</accession>
<organism evidence="2 3">
    <name type="scientific">Ranatra chinensis</name>
    <dbReference type="NCBI Taxonomy" id="642074"/>
    <lineage>
        <taxon>Eukaryota</taxon>
        <taxon>Metazoa</taxon>
        <taxon>Ecdysozoa</taxon>
        <taxon>Arthropoda</taxon>
        <taxon>Hexapoda</taxon>
        <taxon>Insecta</taxon>
        <taxon>Pterygota</taxon>
        <taxon>Neoptera</taxon>
        <taxon>Paraneoptera</taxon>
        <taxon>Hemiptera</taxon>
        <taxon>Heteroptera</taxon>
        <taxon>Panheteroptera</taxon>
        <taxon>Nepomorpha</taxon>
        <taxon>Nepidae</taxon>
        <taxon>Ranatrinae</taxon>
        <taxon>Ranatra</taxon>
    </lineage>
</organism>
<feature type="region of interest" description="Disordered" evidence="1">
    <location>
        <begin position="267"/>
        <end position="288"/>
    </location>
</feature>
<name>A0ABD0Y5A2_9HEMI</name>